<gene>
    <name evidence="1" type="ORF">J4H92_04200</name>
</gene>
<dbReference type="Gene3D" id="3.40.50.720">
    <property type="entry name" value="NAD(P)-binding Rossmann-like Domain"/>
    <property type="match status" value="1"/>
</dbReference>
<organism evidence="1 2">
    <name type="scientific">Leucobacter weissii</name>
    <dbReference type="NCBI Taxonomy" id="1983706"/>
    <lineage>
        <taxon>Bacteria</taxon>
        <taxon>Bacillati</taxon>
        <taxon>Actinomycetota</taxon>
        <taxon>Actinomycetes</taxon>
        <taxon>Micrococcales</taxon>
        <taxon>Microbacteriaceae</taxon>
        <taxon>Leucobacter</taxon>
    </lineage>
</organism>
<accession>A0A939SB64</accession>
<protein>
    <recommendedName>
        <fullName evidence="3">Bacteriocin biosynthesis cyclodehydratase domain-containing protein</fullName>
    </recommendedName>
</protein>
<evidence type="ECO:0000313" key="2">
    <source>
        <dbReference type="Proteomes" id="UP000664382"/>
    </source>
</evidence>
<dbReference type="RefSeq" id="WP_208096572.1">
    <property type="nucleotide sequence ID" value="NZ_JAGDYM010000004.1"/>
</dbReference>
<evidence type="ECO:0000313" key="1">
    <source>
        <dbReference type="EMBL" id="MBO1901150.1"/>
    </source>
</evidence>
<proteinExistence type="predicted"/>
<dbReference type="Proteomes" id="UP000664382">
    <property type="component" value="Unassembled WGS sequence"/>
</dbReference>
<reference evidence="1" key="1">
    <citation type="submission" date="2021-03" db="EMBL/GenBank/DDBJ databases">
        <title>Leucobacter chromiisoli sp. nov., isolated from chromium-containing soil of chemical plant.</title>
        <authorList>
            <person name="Xu Z."/>
        </authorList>
    </citation>
    <scope>NUCLEOTIDE SEQUENCE</scope>
    <source>
        <strain evidence="1">S27</strain>
    </source>
</reference>
<evidence type="ECO:0008006" key="3">
    <source>
        <dbReference type="Google" id="ProtNLM"/>
    </source>
</evidence>
<comment type="caution">
    <text evidence="1">The sequence shown here is derived from an EMBL/GenBank/DDBJ whole genome shotgun (WGS) entry which is preliminary data.</text>
</comment>
<name>A0A939SB64_9MICO</name>
<sequence length="274" mass="29438">MTASYARLDPSLPLCWEDENTLRLGFDRAEARFTRPSPAVQRLLSALRSGIPGDRIGRTVRESGATRAEWHEVSERLGSALILDPPTPPIVRPAPRIGLLGGGASSEQLGAALLRAGCRVAPFRSRHPERAEPFDLVIVIERFIEAPHRAGRLLASGLPQLLLRFTDRSMRLGPIVSGRGRPCHTCAILHDSEADPAVPALAAQLLGGAPAAETLASAEFAAVLAIATVLRWWVGGREYDGTRVTVPVRDGLPVAELERDTVRPHPDCGCGIAD</sequence>
<dbReference type="EMBL" id="JAGDYM010000004">
    <property type="protein sequence ID" value="MBO1901150.1"/>
    <property type="molecule type" value="Genomic_DNA"/>
</dbReference>
<dbReference type="AlphaFoldDB" id="A0A939SB64"/>
<keyword evidence="2" id="KW-1185">Reference proteome</keyword>